<evidence type="ECO:0000313" key="3">
    <source>
        <dbReference type="Proteomes" id="UP001327560"/>
    </source>
</evidence>
<protein>
    <submittedName>
        <fullName evidence="2">Basic-leucine zipper transcription factor K</fullName>
    </submittedName>
</protein>
<organism evidence="2 3">
    <name type="scientific">Canna indica</name>
    <name type="common">Indian-shot</name>
    <dbReference type="NCBI Taxonomy" id="4628"/>
    <lineage>
        <taxon>Eukaryota</taxon>
        <taxon>Viridiplantae</taxon>
        <taxon>Streptophyta</taxon>
        <taxon>Embryophyta</taxon>
        <taxon>Tracheophyta</taxon>
        <taxon>Spermatophyta</taxon>
        <taxon>Magnoliopsida</taxon>
        <taxon>Liliopsida</taxon>
        <taxon>Zingiberales</taxon>
        <taxon>Cannaceae</taxon>
        <taxon>Canna</taxon>
    </lineage>
</organism>
<name>A0AAQ3JW74_9LILI</name>
<dbReference type="AlphaFoldDB" id="A0AAQ3JW74"/>
<dbReference type="PANTHER" id="PTHR37256">
    <property type="entry name" value="E1A-BINDING PROTEIN P400-LIKE"/>
    <property type="match status" value="1"/>
</dbReference>
<accession>A0AAQ3JW74</accession>
<gene>
    <name evidence="2" type="ORF">Cni_G06272</name>
</gene>
<feature type="region of interest" description="Disordered" evidence="1">
    <location>
        <begin position="36"/>
        <end position="105"/>
    </location>
</feature>
<dbReference type="EMBL" id="CP136891">
    <property type="protein sequence ID" value="WOK97564.1"/>
    <property type="molecule type" value="Genomic_DNA"/>
</dbReference>
<feature type="compositionally biased region" description="Low complexity" evidence="1">
    <location>
        <begin position="77"/>
        <end position="88"/>
    </location>
</feature>
<dbReference type="PANTHER" id="PTHR37256:SF1">
    <property type="entry name" value="MYB-LIKE PROTEIN A"/>
    <property type="match status" value="1"/>
</dbReference>
<feature type="compositionally biased region" description="Basic and acidic residues" evidence="1">
    <location>
        <begin position="41"/>
        <end position="52"/>
    </location>
</feature>
<feature type="compositionally biased region" description="Low complexity" evidence="1">
    <location>
        <begin position="132"/>
        <end position="163"/>
    </location>
</feature>
<dbReference type="Proteomes" id="UP001327560">
    <property type="component" value="Chromosome 2"/>
</dbReference>
<reference evidence="2 3" key="1">
    <citation type="submission" date="2023-10" db="EMBL/GenBank/DDBJ databases">
        <title>Chromosome-scale genome assembly provides insights into flower coloration mechanisms of Canna indica.</title>
        <authorList>
            <person name="Li C."/>
        </authorList>
    </citation>
    <scope>NUCLEOTIDE SEQUENCE [LARGE SCALE GENOMIC DNA]</scope>
    <source>
        <tissue evidence="2">Flower</tissue>
    </source>
</reference>
<feature type="region of interest" description="Disordered" evidence="1">
    <location>
        <begin position="237"/>
        <end position="277"/>
    </location>
</feature>
<evidence type="ECO:0000256" key="1">
    <source>
        <dbReference type="SAM" id="MobiDB-lite"/>
    </source>
</evidence>
<keyword evidence="3" id="KW-1185">Reference proteome</keyword>
<sequence>MTRNPSFKYVNRNMVEETKLQDHQLSGAYIRSLVKQLSSSRAKDGKESKSRDGASLGEFSQLSAKDSRFLGESQQLPASPSMKSSPPKKQVRRRLHTSRPYQERLLNMAEARREIVTALKLHRATMKRANEQQKLQQQQQWEQEQEQQQMQQHNPSSSSTMELSSVVLEDLQKDLNDYRRNFRIYPPNYSFPNYIQNTNLLSYTYHSFPWMYPSIKPLPVPDNLSIPLSNQPFGLNLNLQSSNNSDNSSGNNLKRTLSIQPSSPPTSSSSNSPTSIMSSIKEPCISKIFCHASGDAFDPATVSLHPVMDDDEIAEIRSIGEQHDMEWNDRINLMTSVWWSKFLKNMEGDLCEKKEVDEEEFCMFGDVLSMPSWLSSEGYAKEPCLFQQDIDNYYNEEDYLHDAALPW</sequence>
<evidence type="ECO:0000313" key="2">
    <source>
        <dbReference type="EMBL" id="WOK97564.1"/>
    </source>
</evidence>
<feature type="region of interest" description="Disordered" evidence="1">
    <location>
        <begin position="127"/>
        <end position="163"/>
    </location>
</feature>
<proteinExistence type="predicted"/>